<evidence type="ECO:0000313" key="7">
    <source>
        <dbReference type="Proteomes" id="UP000494206"/>
    </source>
</evidence>
<dbReference type="OrthoDB" id="19653at2759"/>
<dbReference type="PROSITE" id="PS00941">
    <property type="entry name" value="CARBOXYLESTERASE_B_2"/>
    <property type="match status" value="1"/>
</dbReference>
<feature type="domain" description="Carboxylesterase type B" evidence="5">
    <location>
        <begin position="16"/>
        <end position="523"/>
    </location>
</feature>
<dbReference type="InterPro" id="IPR019826">
    <property type="entry name" value="Carboxylesterase_B_AS"/>
</dbReference>
<dbReference type="GO" id="GO:0052689">
    <property type="term" value="F:carboxylic ester hydrolase activity"/>
    <property type="evidence" value="ECO:0007669"/>
    <property type="project" value="UniProtKB-KW"/>
</dbReference>
<gene>
    <name evidence="6" type="ORF">CBOVIS_LOCUS6876</name>
</gene>
<evidence type="ECO:0000256" key="2">
    <source>
        <dbReference type="ARBA" id="ARBA00022487"/>
    </source>
</evidence>
<keyword evidence="7" id="KW-1185">Reference proteome</keyword>
<evidence type="ECO:0000313" key="6">
    <source>
        <dbReference type="EMBL" id="CAB3404560.1"/>
    </source>
</evidence>
<dbReference type="AlphaFoldDB" id="A0A8S1F251"/>
<comment type="caution">
    <text evidence="6">The sequence shown here is derived from an EMBL/GenBank/DDBJ whole genome shotgun (WGS) entry which is preliminary data.</text>
</comment>
<accession>A0A8S1F251</accession>
<dbReference type="Gene3D" id="3.40.50.1820">
    <property type="entry name" value="alpha/beta hydrolase"/>
    <property type="match status" value="1"/>
</dbReference>
<dbReference type="InterPro" id="IPR019819">
    <property type="entry name" value="Carboxylesterase_B_CS"/>
</dbReference>
<proteinExistence type="inferred from homology"/>
<dbReference type="Pfam" id="PF00135">
    <property type="entry name" value="COesterase"/>
    <property type="match status" value="1"/>
</dbReference>
<sequence length="565" mass="64312">MIFRLTFFFALTVCEDVVVHTKFGFLRGERFQTRQGAHVDSFLGVPFAKSPKRLQRAEIVDPWPNIKRVQNYSAKCIPSIRPAADDGFSEDCLYLNIFAPANRDATSTFPVVIFVHGGEFAEGKKLYTQKFYNTLLGDSNDANNTEFAEKFVPEGIILVTIQYRLGALGFLTLGANSSVLTCNLGLWDQVLAFQFISETISSFGGDSQKMTLMGHSAGAMSTSFHSISPISSKFFDNYIQLSGSAWSFSRYANNNKIYSQRILKDLNCEYNSALELEECFNGKSLDELYSAQVGTALFPELGDDLLPEVNLKEFSKKNLLTGLQTLEALFFTYLKTTPKIFPYVDRSTVEDYLNTTVALRFGAEAGQALNLLSDYFIPSNISNDDYAVFMRQKTKIESNIVFDIPVLREIRDKLPFANSIFVYHFEYFNDAEFDPNFPVKATYHCQEFPYVWNVYKDNFFKFNENDKLVEKFFVSALINFIKTGNPSNENFTWPKTDDTLLHVRVLPEPVLDHGLFGSDCQFWDNLRSTLGYDFITNLKYVESASNTLPQSLMLFIFALCIYHNL</sequence>
<dbReference type="PANTHER" id="PTHR44590">
    <property type="entry name" value="CARBOXYLIC ESTER HYDROLASE-RELATED"/>
    <property type="match status" value="1"/>
</dbReference>
<evidence type="ECO:0000256" key="1">
    <source>
        <dbReference type="ARBA" id="ARBA00005964"/>
    </source>
</evidence>
<comment type="similarity">
    <text evidence="1 4">Belongs to the type-B carboxylesterase/lipase family.</text>
</comment>
<dbReference type="SUPFAM" id="SSF53474">
    <property type="entry name" value="alpha/beta-Hydrolases"/>
    <property type="match status" value="1"/>
</dbReference>
<dbReference type="EC" id="3.1.1.-" evidence="4"/>
<reference evidence="6 7" key="1">
    <citation type="submission" date="2020-04" db="EMBL/GenBank/DDBJ databases">
        <authorList>
            <person name="Laetsch R D."/>
            <person name="Stevens L."/>
            <person name="Kumar S."/>
            <person name="Blaxter L. M."/>
        </authorList>
    </citation>
    <scope>NUCLEOTIDE SEQUENCE [LARGE SCALE GENOMIC DNA]</scope>
</reference>
<evidence type="ECO:0000259" key="5">
    <source>
        <dbReference type="Pfam" id="PF00135"/>
    </source>
</evidence>
<protein>
    <recommendedName>
        <fullName evidence="4">Carboxylic ester hydrolase</fullName>
        <ecNumber evidence="4">3.1.1.-</ecNumber>
    </recommendedName>
</protein>
<dbReference type="Proteomes" id="UP000494206">
    <property type="component" value="Unassembled WGS sequence"/>
</dbReference>
<dbReference type="PANTHER" id="PTHR44590:SF3">
    <property type="entry name" value="CARBOXYLESTERASE TYPE B DOMAIN-CONTAINING PROTEIN"/>
    <property type="match status" value="1"/>
</dbReference>
<dbReference type="PROSITE" id="PS00122">
    <property type="entry name" value="CARBOXYLESTERASE_B_1"/>
    <property type="match status" value="1"/>
</dbReference>
<dbReference type="EMBL" id="CADEPM010000004">
    <property type="protein sequence ID" value="CAB3404560.1"/>
    <property type="molecule type" value="Genomic_DNA"/>
</dbReference>
<keyword evidence="3 4" id="KW-0378">Hydrolase</keyword>
<dbReference type="InterPro" id="IPR029058">
    <property type="entry name" value="AB_hydrolase_fold"/>
</dbReference>
<dbReference type="InterPro" id="IPR002018">
    <property type="entry name" value="CarbesteraseB"/>
</dbReference>
<keyword evidence="2" id="KW-0719">Serine esterase</keyword>
<evidence type="ECO:0000256" key="4">
    <source>
        <dbReference type="RuleBase" id="RU361235"/>
    </source>
</evidence>
<evidence type="ECO:0000256" key="3">
    <source>
        <dbReference type="ARBA" id="ARBA00022801"/>
    </source>
</evidence>
<name>A0A8S1F251_9PELO</name>
<organism evidence="6 7">
    <name type="scientific">Caenorhabditis bovis</name>
    <dbReference type="NCBI Taxonomy" id="2654633"/>
    <lineage>
        <taxon>Eukaryota</taxon>
        <taxon>Metazoa</taxon>
        <taxon>Ecdysozoa</taxon>
        <taxon>Nematoda</taxon>
        <taxon>Chromadorea</taxon>
        <taxon>Rhabditida</taxon>
        <taxon>Rhabditina</taxon>
        <taxon>Rhabditomorpha</taxon>
        <taxon>Rhabditoidea</taxon>
        <taxon>Rhabditidae</taxon>
        <taxon>Peloderinae</taxon>
        <taxon>Caenorhabditis</taxon>
    </lineage>
</organism>